<gene>
    <name evidence="2" type="ORF">V4F39_20450</name>
</gene>
<dbReference type="EMBL" id="JAZIBG010000039">
    <property type="protein sequence ID" value="MEF7616297.1"/>
    <property type="molecule type" value="Genomic_DNA"/>
</dbReference>
<name>A0AAW9QHH7_9BURK</name>
<proteinExistence type="predicted"/>
<accession>A0AAW9QHH7</accession>
<organism evidence="2 3">
    <name type="scientific">Aquincola agrisoli</name>
    <dbReference type="NCBI Taxonomy" id="3119538"/>
    <lineage>
        <taxon>Bacteria</taxon>
        <taxon>Pseudomonadati</taxon>
        <taxon>Pseudomonadota</taxon>
        <taxon>Betaproteobacteria</taxon>
        <taxon>Burkholderiales</taxon>
        <taxon>Sphaerotilaceae</taxon>
        <taxon>Aquincola</taxon>
    </lineage>
</organism>
<feature type="compositionally biased region" description="Basic and acidic residues" evidence="1">
    <location>
        <begin position="25"/>
        <end position="42"/>
    </location>
</feature>
<feature type="region of interest" description="Disordered" evidence="1">
    <location>
        <begin position="16"/>
        <end position="53"/>
    </location>
</feature>
<dbReference type="Proteomes" id="UP001336250">
    <property type="component" value="Unassembled WGS sequence"/>
</dbReference>
<dbReference type="AlphaFoldDB" id="A0AAW9QHH7"/>
<evidence type="ECO:0000313" key="2">
    <source>
        <dbReference type="EMBL" id="MEF7616297.1"/>
    </source>
</evidence>
<dbReference type="RefSeq" id="WP_332291756.1">
    <property type="nucleotide sequence ID" value="NZ_JAZIBG010000039.1"/>
</dbReference>
<comment type="caution">
    <text evidence="2">The sequence shown here is derived from an EMBL/GenBank/DDBJ whole genome shotgun (WGS) entry which is preliminary data.</text>
</comment>
<keyword evidence="3" id="KW-1185">Reference proteome</keyword>
<sequence length="103" mass="10560">MTLQFTPNVLNLRSASGANVPGSHLEGDVRRQDAGRHLRQGADRQQQAGGIAGPGLLSTSVDVSATGFGSAVATSRFTGSFLNGVQVDLNLDFTALDFAVGSG</sequence>
<protein>
    <submittedName>
        <fullName evidence="2">Uncharacterized protein</fullName>
    </submittedName>
</protein>
<evidence type="ECO:0000256" key="1">
    <source>
        <dbReference type="SAM" id="MobiDB-lite"/>
    </source>
</evidence>
<evidence type="ECO:0000313" key="3">
    <source>
        <dbReference type="Proteomes" id="UP001336250"/>
    </source>
</evidence>
<reference evidence="2 3" key="1">
    <citation type="submission" date="2024-02" db="EMBL/GenBank/DDBJ databases">
        <title>Genome sequence of Aquincola sp. MAHUQ-54.</title>
        <authorList>
            <person name="Huq M.A."/>
        </authorList>
    </citation>
    <scope>NUCLEOTIDE SEQUENCE [LARGE SCALE GENOMIC DNA]</scope>
    <source>
        <strain evidence="2 3">MAHUQ-54</strain>
    </source>
</reference>